<organism evidence="2 3">
    <name type="scientific">Streptomyces scabiei</name>
    <dbReference type="NCBI Taxonomy" id="1930"/>
    <lineage>
        <taxon>Bacteria</taxon>
        <taxon>Bacillati</taxon>
        <taxon>Actinomycetota</taxon>
        <taxon>Actinomycetes</taxon>
        <taxon>Kitasatosporales</taxon>
        <taxon>Streptomycetaceae</taxon>
        <taxon>Streptomyces</taxon>
    </lineage>
</organism>
<accession>A0A100JYS4</accession>
<name>A0A100JYS4_STRSC</name>
<evidence type="ECO:0000256" key="1">
    <source>
        <dbReference type="SAM" id="MobiDB-lite"/>
    </source>
</evidence>
<reference evidence="2 3" key="2">
    <citation type="journal article" date="2016" name="Genome Announc.">
        <title>Draft Genome Sequences of Streptomyces scabiei S58, Streptomyces turgidiscabies T45, and Streptomyces acidiscabies a10, the Pathogens of Potato Common Scab, Isolated in Japan.</title>
        <authorList>
            <person name="Tomihama T."/>
            <person name="Nishi Y."/>
            <person name="Sakai M."/>
            <person name="Ikenaga M."/>
            <person name="Okubo T."/>
            <person name="Ikeda S."/>
        </authorList>
    </citation>
    <scope>NUCLEOTIDE SEQUENCE [LARGE SCALE GENOMIC DNA]</scope>
    <source>
        <strain evidence="2 3">S58</strain>
    </source>
</reference>
<feature type="compositionally biased region" description="Low complexity" evidence="1">
    <location>
        <begin position="16"/>
        <end position="35"/>
    </location>
</feature>
<dbReference type="AntiFam" id="ANF00109">
    <property type="entry name" value="Shadow ORF (opposite afsK)"/>
</dbReference>
<dbReference type="Proteomes" id="UP000067448">
    <property type="component" value="Unassembled WGS sequence"/>
</dbReference>
<evidence type="ECO:0000313" key="3">
    <source>
        <dbReference type="Proteomes" id="UP000067448"/>
    </source>
</evidence>
<dbReference type="AlphaFoldDB" id="A0A100JYS4"/>
<feature type="region of interest" description="Disordered" evidence="1">
    <location>
        <begin position="1"/>
        <end position="48"/>
    </location>
</feature>
<protein>
    <submittedName>
        <fullName evidence="2">Uncharacterized protein</fullName>
    </submittedName>
</protein>
<reference evidence="3" key="1">
    <citation type="submission" date="2015-11" db="EMBL/GenBank/DDBJ databases">
        <authorList>
            <consortium name="Cross-ministerial Strategic Innovation Promotion Program (SIP) consortium"/>
            <person name="Tomihama T."/>
            <person name="Ikenaga M."/>
            <person name="Sakai M."/>
            <person name="Okubo T."/>
            <person name="Ikeda S."/>
        </authorList>
    </citation>
    <scope>NUCLEOTIDE SEQUENCE [LARGE SCALE GENOMIC DNA]</scope>
    <source>
        <strain evidence="3">S58</strain>
    </source>
</reference>
<evidence type="ECO:0000313" key="2">
    <source>
        <dbReference type="EMBL" id="GAQ68155.1"/>
    </source>
</evidence>
<reference evidence="3" key="3">
    <citation type="submission" date="2016-02" db="EMBL/GenBank/DDBJ databases">
        <title>Draft genome of pathogenic Streptomyces sp. in Japan.</title>
        <authorList>
            <person name="Tomihama T."/>
            <person name="Ikenaga M."/>
            <person name="Sakai M."/>
            <person name="Okubo T."/>
            <person name="Ikeda S."/>
        </authorList>
    </citation>
    <scope>NUCLEOTIDE SEQUENCE [LARGE SCALE GENOMIC DNA]</scope>
    <source>
        <strain evidence="3">S58</strain>
    </source>
</reference>
<sequence length="235" mass="24896">MRSPRTCSGAMKPGEPTSAPVRVSPPSVTVSSARAMPKSMTRGPSMVTSTLDGLRSRWMRPAAWMSSSACARPAARIRTDRSGSAPWSRPTTDCRDGPATYPVATHGTPASVSASRTGAVQYPPTCRAARTSCRNRARNSSCSASSCRTSFTATVRPRSDRARYTLPMPPDPSRASSRYAPIRCGSPGPSFSTATVPRLPLQMCTRTYGYVAYVRNGPIVVGPHGEAEGAVSTVP</sequence>
<dbReference type="EMBL" id="BCMM01000083">
    <property type="protein sequence ID" value="GAQ68155.1"/>
    <property type="molecule type" value="Genomic_DNA"/>
</dbReference>
<gene>
    <name evidence="2" type="ORF">SsS58_08614</name>
</gene>
<proteinExistence type="predicted"/>
<feature type="region of interest" description="Disordered" evidence="1">
    <location>
        <begin position="76"/>
        <end position="99"/>
    </location>
</feature>
<comment type="caution">
    <text evidence="2">The sequence shown here is derived from an EMBL/GenBank/DDBJ whole genome shotgun (WGS) entry which is preliminary data.</text>
</comment>